<keyword evidence="2" id="KW-1185">Reference proteome</keyword>
<proteinExistence type="predicted"/>
<dbReference type="EMBL" id="QJTF01000003">
    <property type="protein sequence ID" value="PYE89635.1"/>
    <property type="molecule type" value="Genomic_DNA"/>
</dbReference>
<accession>A0A318T5P6</accession>
<organism evidence="1 2">
    <name type="scientific">Phyllobacterium leguminum</name>
    <dbReference type="NCBI Taxonomy" id="314237"/>
    <lineage>
        <taxon>Bacteria</taxon>
        <taxon>Pseudomonadati</taxon>
        <taxon>Pseudomonadota</taxon>
        <taxon>Alphaproteobacteria</taxon>
        <taxon>Hyphomicrobiales</taxon>
        <taxon>Phyllobacteriaceae</taxon>
        <taxon>Phyllobacterium</taxon>
    </lineage>
</organism>
<name>A0A318T5P6_9HYPH</name>
<sequence>MIWTSVFNITSIELVADYADHQHRRVRITAEGGGELELNLYGKTDALALLPKSKDFISHNKPLNAAPVLGMQLEAAE</sequence>
<gene>
    <name evidence="1" type="ORF">C7477_103143</name>
</gene>
<protein>
    <submittedName>
        <fullName evidence="1">Uncharacterized protein</fullName>
    </submittedName>
</protein>
<dbReference type="Proteomes" id="UP000247454">
    <property type="component" value="Unassembled WGS sequence"/>
</dbReference>
<reference evidence="1 2" key="1">
    <citation type="submission" date="2018-06" db="EMBL/GenBank/DDBJ databases">
        <title>Genomic Encyclopedia of Type Strains, Phase III (KMG-III): the genomes of soil and plant-associated and newly described type strains.</title>
        <authorList>
            <person name="Whitman W."/>
        </authorList>
    </citation>
    <scope>NUCLEOTIDE SEQUENCE [LARGE SCALE GENOMIC DNA]</scope>
    <source>
        <strain evidence="1 2">ORS 1419</strain>
    </source>
</reference>
<dbReference type="RefSeq" id="WP_110749101.1">
    <property type="nucleotide sequence ID" value="NZ_QJTF01000003.1"/>
</dbReference>
<comment type="caution">
    <text evidence="1">The sequence shown here is derived from an EMBL/GenBank/DDBJ whole genome shotgun (WGS) entry which is preliminary data.</text>
</comment>
<evidence type="ECO:0000313" key="1">
    <source>
        <dbReference type="EMBL" id="PYE89635.1"/>
    </source>
</evidence>
<evidence type="ECO:0000313" key="2">
    <source>
        <dbReference type="Proteomes" id="UP000247454"/>
    </source>
</evidence>
<dbReference type="AlphaFoldDB" id="A0A318T5P6"/>